<accession>A0A1H9QN24</accession>
<dbReference type="Pfam" id="PF13407">
    <property type="entry name" value="Peripla_BP_4"/>
    <property type="match status" value="1"/>
</dbReference>
<dbReference type="eggNOG" id="COG1879">
    <property type="taxonomic scope" value="Bacteria"/>
</dbReference>
<evidence type="ECO:0000256" key="3">
    <source>
        <dbReference type="ARBA" id="ARBA00022729"/>
    </source>
</evidence>
<evidence type="ECO:0000313" key="5">
    <source>
        <dbReference type="EMBL" id="SER61605.1"/>
    </source>
</evidence>
<dbReference type="SUPFAM" id="SSF53822">
    <property type="entry name" value="Periplasmic binding protein-like I"/>
    <property type="match status" value="1"/>
</dbReference>
<dbReference type="GO" id="GO:0030246">
    <property type="term" value="F:carbohydrate binding"/>
    <property type="evidence" value="ECO:0007669"/>
    <property type="project" value="UniProtKB-ARBA"/>
</dbReference>
<sequence>MKRSSNHMLKKIIASVAVCILVIGSLVSCGNKASSSSSGGGGGKKILYIITDFDTFRQKLSDAVLAAGKEQGADITMVETGYSVETQVDLVMNAKSQGYDAIIIRLADAETALQMNTASNGIPIVYLNSEPSEEYLDSNQNVFVGSAEKVAGQYQAEYVINRLGKKSMNIIIFEGEKGHSATIGRTNGVRETMAANGIDANIVFMDYATWSTEETEKRFDIFMKTGQSVDAVFCNNDNMALGAINAMKKYGLDYTTIPVCGVDAIEAGCESILAGEMAYTVLQDADLQAARAVEAAIALGGGGTIDNIEGVSEDSKYIWVPFLPVDKSNASDYL</sequence>
<dbReference type="GO" id="GO:0030313">
    <property type="term" value="C:cell envelope"/>
    <property type="evidence" value="ECO:0007669"/>
    <property type="project" value="UniProtKB-SubCell"/>
</dbReference>
<protein>
    <submittedName>
        <fullName evidence="5">Inositol transport system substrate-binding protein</fullName>
    </submittedName>
</protein>
<dbReference type="InterPro" id="IPR028082">
    <property type="entry name" value="Peripla_BP_I"/>
</dbReference>
<name>A0A1H9QN24_BUTFI</name>
<feature type="domain" description="Periplasmic binding protein" evidence="4">
    <location>
        <begin position="54"/>
        <end position="300"/>
    </location>
</feature>
<dbReference type="RefSeq" id="WP_081356998.1">
    <property type="nucleotide sequence ID" value="NZ_FOGJ01000008.1"/>
</dbReference>
<dbReference type="PANTHER" id="PTHR46847:SF1">
    <property type="entry name" value="D-ALLOSE-BINDING PERIPLASMIC PROTEIN-RELATED"/>
    <property type="match status" value="1"/>
</dbReference>
<dbReference type="PANTHER" id="PTHR46847">
    <property type="entry name" value="D-ALLOSE-BINDING PERIPLASMIC PROTEIN-RELATED"/>
    <property type="match status" value="1"/>
</dbReference>
<evidence type="ECO:0000259" key="4">
    <source>
        <dbReference type="Pfam" id="PF13407"/>
    </source>
</evidence>
<dbReference type="AlphaFoldDB" id="A0A1H9QN24"/>
<gene>
    <name evidence="5" type="ORF">SAMN04487884_10855</name>
</gene>
<comment type="subcellular location">
    <subcellularLocation>
        <location evidence="1">Cell envelope</location>
    </subcellularLocation>
</comment>
<evidence type="ECO:0000256" key="2">
    <source>
        <dbReference type="ARBA" id="ARBA00007639"/>
    </source>
</evidence>
<dbReference type="Gene3D" id="3.40.50.2300">
    <property type="match status" value="2"/>
</dbReference>
<dbReference type="Proteomes" id="UP000182584">
    <property type="component" value="Unassembled WGS sequence"/>
</dbReference>
<dbReference type="EMBL" id="FOGJ01000008">
    <property type="protein sequence ID" value="SER61605.1"/>
    <property type="molecule type" value="Genomic_DNA"/>
</dbReference>
<dbReference type="OrthoDB" id="9769193at2"/>
<evidence type="ECO:0000256" key="1">
    <source>
        <dbReference type="ARBA" id="ARBA00004196"/>
    </source>
</evidence>
<organism evidence="5 6">
    <name type="scientific">Butyrivibrio fibrisolvens</name>
    <dbReference type="NCBI Taxonomy" id="831"/>
    <lineage>
        <taxon>Bacteria</taxon>
        <taxon>Bacillati</taxon>
        <taxon>Bacillota</taxon>
        <taxon>Clostridia</taxon>
        <taxon>Lachnospirales</taxon>
        <taxon>Lachnospiraceae</taxon>
        <taxon>Butyrivibrio</taxon>
    </lineage>
</organism>
<dbReference type="PROSITE" id="PS51257">
    <property type="entry name" value="PROKAR_LIPOPROTEIN"/>
    <property type="match status" value="1"/>
</dbReference>
<reference evidence="5 6" key="1">
    <citation type="submission" date="2016-10" db="EMBL/GenBank/DDBJ databases">
        <authorList>
            <person name="de Groot N.N."/>
        </authorList>
    </citation>
    <scope>NUCLEOTIDE SEQUENCE [LARGE SCALE GENOMIC DNA]</scope>
    <source>
        <strain evidence="5 6">AR40</strain>
    </source>
</reference>
<evidence type="ECO:0000313" key="6">
    <source>
        <dbReference type="Proteomes" id="UP000182584"/>
    </source>
</evidence>
<proteinExistence type="inferred from homology"/>
<dbReference type="InterPro" id="IPR025997">
    <property type="entry name" value="SBP_2_dom"/>
</dbReference>
<comment type="similarity">
    <text evidence="2">Belongs to the bacterial solute-binding protein 2 family.</text>
</comment>
<keyword evidence="3" id="KW-0732">Signal</keyword>